<evidence type="ECO:0000256" key="5">
    <source>
        <dbReference type="ARBA" id="ARBA00023136"/>
    </source>
</evidence>
<dbReference type="CDD" id="cd16380">
    <property type="entry name" value="YitT_C"/>
    <property type="match status" value="1"/>
</dbReference>
<dbReference type="Pfam" id="PF02588">
    <property type="entry name" value="YitT_membrane"/>
    <property type="match status" value="1"/>
</dbReference>
<dbReference type="eggNOG" id="COG1284">
    <property type="taxonomic scope" value="Bacteria"/>
</dbReference>
<dbReference type="PANTHER" id="PTHR33545">
    <property type="entry name" value="UPF0750 MEMBRANE PROTEIN YITT-RELATED"/>
    <property type="match status" value="1"/>
</dbReference>
<dbReference type="PANTHER" id="PTHR33545:SF5">
    <property type="entry name" value="UPF0750 MEMBRANE PROTEIN YITT"/>
    <property type="match status" value="1"/>
</dbReference>
<dbReference type="GO" id="GO:0005886">
    <property type="term" value="C:plasma membrane"/>
    <property type="evidence" value="ECO:0007669"/>
    <property type="project" value="UniProtKB-SubCell"/>
</dbReference>
<feature type="transmembrane region" description="Helical" evidence="6">
    <location>
        <begin position="117"/>
        <end position="136"/>
    </location>
</feature>
<dbReference type="InterPro" id="IPR019264">
    <property type="entry name" value="DUF2179"/>
</dbReference>
<comment type="subcellular location">
    <subcellularLocation>
        <location evidence="1">Cell membrane</location>
        <topology evidence="1">Multi-pass membrane protein</topology>
    </subcellularLocation>
</comment>
<keyword evidence="5 6" id="KW-0472">Membrane</keyword>
<keyword evidence="9" id="KW-1185">Reference proteome</keyword>
<dbReference type="InterPro" id="IPR051461">
    <property type="entry name" value="UPF0750_membrane"/>
</dbReference>
<feature type="domain" description="DUF2179" evidence="7">
    <location>
        <begin position="231"/>
        <end position="285"/>
    </location>
</feature>
<sequence length="293" mass="32299">MEMMKRANFCSKNCTIKFSRLGAIVVGNLLCSIALNGFFIPNKLVSGGVGGISIMIHYLTQIPTGLLVFLINIPIFLIGLKTIDKEFAAYSFVSMLFLSFSIELTSDIGKYNMLDDIILSAIFGAVFNGVGMGILFRNRVSQGGLDIIAAIFKKKFNINVGTGLMIFNTFIVVISSTLFGIKPAMYTLIAMYIGYQIVDKVQVGMDQKKNVMIVSDKAEIIADVIMKNLNRGVTFLQAEGAYSKSNKKVIYCILTTTQIAKLKEIIEEHDPHAFMTIHSIQEVRGTGFRNVGL</sequence>
<evidence type="ECO:0000256" key="3">
    <source>
        <dbReference type="ARBA" id="ARBA00022692"/>
    </source>
</evidence>
<keyword evidence="2" id="KW-1003">Cell membrane</keyword>
<feature type="transmembrane region" description="Helical" evidence="6">
    <location>
        <begin position="87"/>
        <end position="105"/>
    </location>
</feature>
<dbReference type="AlphaFoldDB" id="A8MEV8"/>
<evidence type="ECO:0000313" key="8">
    <source>
        <dbReference type="EMBL" id="ABW18437.1"/>
    </source>
</evidence>
<dbReference type="InterPro" id="IPR003740">
    <property type="entry name" value="YitT"/>
</dbReference>
<dbReference type="Gene3D" id="3.30.70.120">
    <property type="match status" value="1"/>
</dbReference>
<evidence type="ECO:0000256" key="4">
    <source>
        <dbReference type="ARBA" id="ARBA00022989"/>
    </source>
</evidence>
<evidence type="ECO:0000256" key="1">
    <source>
        <dbReference type="ARBA" id="ARBA00004651"/>
    </source>
</evidence>
<evidence type="ECO:0000256" key="6">
    <source>
        <dbReference type="SAM" id="Phobius"/>
    </source>
</evidence>
<dbReference type="Pfam" id="PF10035">
    <property type="entry name" value="DUF2179"/>
    <property type="match status" value="1"/>
</dbReference>
<evidence type="ECO:0000259" key="7">
    <source>
        <dbReference type="Pfam" id="PF10035"/>
    </source>
</evidence>
<dbReference type="KEGG" id="aoe:Clos_0890"/>
<name>A8MEV8_ALKOO</name>
<organism evidence="8 9">
    <name type="scientific">Alkaliphilus oremlandii (strain OhILAs)</name>
    <name type="common">Clostridium oremlandii (strain OhILAs)</name>
    <dbReference type="NCBI Taxonomy" id="350688"/>
    <lineage>
        <taxon>Bacteria</taxon>
        <taxon>Bacillati</taxon>
        <taxon>Bacillota</taxon>
        <taxon>Clostridia</taxon>
        <taxon>Peptostreptococcales</taxon>
        <taxon>Natronincolaceae</taxon>
        <taxon>Alkaliphilus</taxon>
    </lineage>
</organism>
<dbReference type="Proteomes" id="UP000000269">
    <property type="component" value="Chromosome"/>
</dbReference>
<protein>
    <recommendedName>
        <fullName evidence="7">DUF2179 domain-containing protein</fullName>
    </recommendedName>
</protein>
<keyword evidence="3 6" id="KW-0812">Transmembrane</keyword>
<feature type="transmembrane region" description="Helical" evidence="6">
    <location>
        <begin position="60"/>
        <end position="80"/>
    </location>
</feature>
<dbReference type="PIRSF" id="PIRSF006483">
    <property type="entry name" value="Membrane_protein_YitT"/>
    <property type="match status" value="1"/>
</dbReference>
<evidence type="ECO:0000256" key="2">
    <source>
        <dbReference type="ARBA" id="ARBA00022475"/>
    </source>
</evidence>
<dbReference type="EMBL" id="CP000853">
    <property type="protein sequence ID" value="ABW18437.1"/>
    <property type="molecule type" value="Genomic_DNA"/>
</dbReference>
<gene>
    <name evidence="8" type="ordered locus">Clos_0890</name>
</gene>
<proteinExistence type="predicted"/>
<feature type="transmembrane region" description="Helical" evidence="6">
    <location>
        <begin position="156"/>
        <end position="174"/>
    </location>
</feature>
<accession>A8MEV8</accession>
<dbReference type="HOGENOM" id="CLU_063199_1_1_9"/>
<reference evidence="9" key="1">
    <citation type="submission" date="2007-10" db="EMBL/GenBank/DDBJ databases">
        <title>Complete genome of Alkaliphilus oremlandii OhILAs.</title>
        <authorList>
            <person name="Copeland A."/>
            <person name="Lucas S."/>
            <person name="Lapidus A."/>
            <person name="Barry K."/>
            <person name="Detter J.C."/>
            <person name="Glavina del Rio T."/>
            <person name="Hammon N."/>
            <person name="Israni S."/>
            <person name="Dalin E."/>
            <person name="Tice H."/>
            <person name="Pitluck S."/>
            <person name="Chain P."/>
            <person name="Malfatti S."/>
            <person name="Shin M."/>
            <person name="Vergez L."/>
            <person name="Schmutz J."/>
            <person name="Larimer F."/>
            <person name="Land M."/>
            <person name="Hauser L."/>
            <person name="Kyrpides N."/>
            <person name="Mikhailova N."/>
            <person name="Stolz J.F."/>
            <person name="Dawson A."/>
            <person name="Fisher E."/>
            <person name="Crable B."/>
            <person name="Perera E."/>
            <person name="Lisak J."/>
            <person name="Ranganathan M."/>
            <person name="Basu P."/>
            <person name="Richardson P."/>
        </authorList>
    </citation>
    <scope>NUCLEOTIDE SEQUENCE [LARGE SCALE GENOMIC DNA]</scope>
    <source>
        <strain evidence="9">OhILAs</strain>
    </source>
</reference>
<evidence type="ECO:0000313" key="9">
    <source>
        <dbReference type="Proteomes" id="UP000000269"/>
    </source>
</evidence>
<dbReference type="InterPro" id="IPR015867">
    <property type="entry name" value="N-reg_PII/ATP_PRibTrfase_C"/>
</dbReference>
<feature type="transmembrane region" description="Helical" evidence="6">
    <location>
        <begin position="21"/>
        <end position="40"/>
    </location>
</feature>
<keyword evidence="4 6" id="KW-1133">Transmembrane helix</keyword>